<feature type="region of interest" description="Disordered" evidence="1">
    <location>
        <begin position="558"/>
        <end position="598"/>
    </location>
</feature>
<keyword evidence="3" id="KW-1185">Reference proteome</keyword>
<dbReference type="EMBL" id="OU015569">
    <property type="protein sequence ID" value="CAG5097282.1"/>
    <property type="molecule type" value="Genomic_DNA"/>
</dbReference>
<feature type="region of interest" description="Disordered" evidence="1">
    <location>
        <begin position="1"/>
        <end position="117"/>
    </location>
</feature>
<evidence type="ECO:0000313" key="3">
    <source>
        <dbReference type="Proteomes" id="UP001158576"/>
    </source>
</evidence>
<feature type="region of interest" description="Disordered" evidence="1">
    <location>
        <begin position="131"/>
        <end position="155"/>
    </location>
</feature>
<evidence type="ECO:0000313" key="2">
    <source>
        <dbReference type="EMBL" id="CAG5097282.1"/>
    </source>
</evidence>
<feature type="compositionally biased region" description="Basic and acidic residues" evidence="1">
    <location>
        <begin position="105"/>
        <end position="115"/>
    </location>
</feature>
<dbReference type="Proteomes" id="UP001158576">
    <property type="component" value="Chromosome XSR"/>
</dbReference>
<feature type="compositionally biased region" description="Polar residues" evidence="1">
    <location>
        <begin position="138"/>
        <end position="147"/>
    </location>
</feature>
<feature type="compositionally biased region" description="Polar residues" evidence="1">
    <location>
        <begin position="270"/>
        <end position="286"/>
    </location>
</feature>
<proteinExistence type="predicted"/>
<organism evidence="2 3">
    <name type="scientific">Oikopleura dioica</name>
    <name type="common">Tunicate</name>
    <dbReference type="NCBI Taxonomy" id="34765"/>
    <lineage>
        <taxon>Eukaryota</taxon>
        <taxon>Metazoa</taxon>
        <taxon>Chordata</taxon>
        <taxon>Tunicata</taxon>
        <taxon>Appendicularia</taxon>
        <taxon>Copelata</taxon>
        <taxon>Oikopleuridae</taxon>
        <taxon>Oikopleura</taxon>
    </lineage>
</organism>
<dbReference type="PANTHER" id="PTHR23159">
    <property type="entry name" value="CENTROSOMAL PROTEIN 2"/>
    <property type="match status" value="1"/>
</dbReference>
<feature type="compositionally biased region" description="Basic and acidic residues" evidence="1">
    <location>
        <begin position="1"/>
        <end position="48"/>
    </location>
</feature>
<name>A0ABN7SBH1_OIKDI</name>
<accession>A0ABN7SBH1</accession>
<feature type="region of interest" description="Disordered" evidence="1">
    <location>
        <begin position="256"/>
        <end position="292"/>
    </location>
</feature>
<gene>
    <name evidence="2" type="ORF">OKIOD_LOCUS6566</name>
</gene>
<reference evidence="2 3" key="1">
    <citation type="submission" date="2021-04" db="EMBL/GenBank/DDBJ databases">
        <authorList>
            <person name="Bliznina A."/>
        </authorList>
    </citation>
    <scope>NUCLEOTIDE SEQUENCE [LARGE SCALE GENOMIC DNA]</scope>
</reference>
<protein>
    <submittedName>
        <fullName evidence="2">Oidioi.mRNA.OKI2018_I69.XSR.g15008.t1.cds</fullName>
    </submittedName>
</protein>
<feature type="compositionally biased region" description="Low complexity" evidence="1">
    <location>
        <begin position="559"/>
        <end position="574"/>
    </location>
</feature>
<feature type="compositionally biased region" description="Basic and acidic residues" evidence="1">
    <location>
        <begin position="57"/>
        <end position="76"/>
    </location>
</feature>
<sequence length="598" mass="67986">MGCSSSKEDNVQEPEPEKKKKSKKDKDKEKNKENDKNKDGSKDDGKEKKDKKKKKNKDKDKEKDNAIEDPPQRIEEDLQQAPPPPGGPAEQTHTYPSVDVNENEFLPRNDPKDLGDADVILNDINQNSAPVVNPAKYSGSQPLNTPAKTPMYDLRPGTSPEDIKNLQEMQEMQKKLEMLSIEQQDQAKHNEDLLNALRQMDADQKESAKQHASQLEQQKRDYETILAGNQEEIKELQRQQQEELHKLQEQQQAALNQQTPVKPATAVSVRPQTYQTDPGTSISQRPVKTPLMPPGTAATTALMENATKEEIAARFLVMKQIAARRRKDNDKLKAQLIEILAQQRNQPPIRPNTSASVIMAKRVNDHQVQRMEHIIKEQDTIISKLEHLLGRADVQPDNAFKAQIDELYHLTQQRQRFFIACNHEMKTPLQEQQALPMAYQTQAAPHVQQQTSPVYAIAPAAIQERVLPQQNITYVQQPLPLAYGEPNVSRQPSYPILAPRSVRSLPAPQPSKMEELFEKEQRKNEKLEQQMDLERREANYQKQMAERELALVQNQLRMQQAQAAYPSQPYPGQAWGAPPQGALPPVGYPNNGFPPRPY</sequence>
<evidence type="ECO:0000256" key="1">
    <source>
        <dbReference type="SAM" id="MobiDB-lite"/>
    </source>
</evidence>
<dbReference type="PANTHER" id="PTHR23159:SF31">
    <property type="entry name" value="CENTROSOME-ASSOCIATED PROTEIN CEP250 ISOFORM X1"/>
    <property type="match status" value="1"/>
</dbReference>